<keyword evidence="4" id="KW-0966">Cell projection</keyword>
<reference evidence="4 5" key="1">
    <citation type="submission" date="2023-05" db="EMBL/GenBank/DDBJ databases">
        <title>Pseudodonghicola sp. nov.</title>
        <authorList>
            <person name="Huang J."/>
        </authorList>
    </citation>
    <scope>NUCLEOTIDE SEQUENCE [LARGE SCALE GENOMIC DNA]</scope>
    <source>
        <strain evidence="4 5">IC7</strain>
    </source>
</reference>
<gene>
    <name evidence="4" type="ORF">QO033_03350</name>
</gene>
<protein>
    <submittedName>
        <fullName evidence="4">Flagellar biosynthesis repressor FlbT</fullName>
    </submittedName>
</protein>
<evidence type="ECO:0000313" key="5">
    <source>
        <dbReference type="Proteomes" id="UP001243757"/>
    </source>
</evidence>
<dbReference type="Proteomes" id="UP001243757">
    <property type="component" value="Unassembled WGS sequence"/>
</dbReference>
<keyword evidence="4" id="KW-0282">Flagellum</keyword>
<dbReference type="Pfam" id="PF07378">
    <property type="entry name" value="FlbT"/>
    <property type="match status" value="1"/>
</dbReference>
<keyword evidence="1" id="KW-0678">Repressor</keyword>
<keyword evidence="5" id="KW-1185">Reference proteome</keyword>
<dbReference type="EMBL" id="JASNJD010000002">
    <property type="protein sequence ID" value="MDK3016695.1"/>
    <property type="molecule type" value="Genomic_DNA"/>
</dbReference>
<evidence type="ECO:0000313" key="4">
    <source>
        <dbReference type="EMBL" id="MDK3016695.1"/>
    </source>
</evidence>
<comment type="caution">
    <text evidence="4">The sequence shown here is derived from an EMBL/GenBank/DDBJ whole genome shotgun (WGS) entry which is preliminary data.</text>
</comment>
<evidence type="ECO:0000256" key="2">
    <source>
        <dbReference type="ARBA" id="ARBA00022795"/>
    </source>
</evidence>
<name>A0ABT7EWH2_9RHOB</name>
<organism evidence="4 5">
    <name type="scientific">Pseudodonghicola flavimaris</name>
    <dbReference type="NCBI Taxonomy" id="3050036"/>
    <lineage>
        <taxon>Bacteria</taxon>
        <taxon>Pseudomonadati</taxon>
        <taxon>Pseudomonadota</taxon>
        <taxon>Alphaproteobacteria</taxon>
        <taxon>Rhodobacterales</taxon>
        <taxon>Paracoccaceae</taxon>
        <taxon>Pseudodonghicola</taxon>
    </lineage>
</organism>
<keyword evidence="4" id="KW-0969">Cilium</keyword>
<evidence type="ECO:0000256" key="3">
    <source>
        <dbReference type="ARBA" id="ARBA00022884"/>
    </source>
</evidence>
<sequence length="142" mass="16128">MALRLTLKPNEKIVINGCVIRNADRRQTLTIENYADVVRGIDLLDEHEAATPVKKAYFFIQSALLRPEIRKDLTPIIQKNLAELVPIFNQQIAGHIFEAANHVSARNYYKAMRALREVMRYEDELLNLLAGTAPESEPQAAE</sequence>
<keyword evidence="2" id="KW-1005">Bacterial flagellum biogenesis</keyword>
<dbReference type="InterPro" id="IPR009967">
    <property type="entry name" value="Flagellum_FlbT"/>
</dbReference>
<dbReference type="RefSeq" id="WP_284479514.1">
    <property type="nucleotide sequence ID" value="NZ_JASNJD010000002.1"/>
</dbReference>
<accession>A0ABT7EWH2</accession>
<keyword evidence="3" id="KW-0694">RNA-binding</keyword>
<evidence type="ECO:0000256" key="1">
    <source>
        <dbReference type="ARBA" id="ARBA00022491"/>
    </source>
</evidence>
<proteinExistence type="predicted"/>